<name>A0A0E9SQ00_ANGAN</name>
<organism evidence="1">
    <name type="scientific">Anguilla anguilla</name>
    <name type="common">European freshwater eel</name>
    <name type="synonym">Muraena anguilla</name>
    <dbReference type="NCBI Taxonomy" id="7936"/>
    <lineage>
        <taxon>Eukaryota</taxon>
        <taxon>Metazoa</taxon>
        <taxon>Chordata</taxon>
        <taxon>Craniata</taxon>
        <taxon>Vertebrata</taxon>
        <taxon>Euteleostomi</taxon>
        <taxon>Actinopterygii</taxon>
        <taxon>Neopterygii</taxon>
        <taxon>Teleostei</taxon>
        <taxon>Anguilliformes</taxon>
        <taxon>Anguillidae</taxon>
        <taxon>Anguilla</taxon>
    </lineage>
</organism>
<reference evidence="1" key="1">
    <citation type="submission" date="2014-11" db="EMBL/GenBank/DDBJ databases">
        <authorList>
            <person name="Amaro Gonzalez C."/>
        </authorList>
    </citation>
    <scope>NUCLEOTIDE SEQUENCE</scope>
</reference>
<reference evidence="1" key="2">
    <citation type="journal article" date="2015" name="Fish Shellfish Immunol.">
        <title>Early steps in the European eel (Anguilla anguilla)-Vibrio vulnificus interaction in the gills: Role of the RtxA13 toxin.</title>
        <authorList>
            <person name="Callol A."/>
            <person name="Pajuelo D."/>
            <person name="Ebbesson L."/>
            <person name="Teles M."/>
            <person name="MacKenzie S."/>
            <person name="Amaro C."/>
        </authorList>
    </citation>
    <scope>NUCLEOTIDE SEQUENCE</scope>
</reference>
<protein>
    <submittedName>
        <fullName evidence="1">Uncharacterized protein</fullName>
    </submittedName>
</protein>
<dbReference type="EMBL" id="GBXM01065847">
    <property type="protein sequence ID" value="JAH42730.1"/>
    <property type="molecule type" value="Transcribed_RNA"/>
</dbReference>
<evidence type="ECO:0000313" key="1">
    <source>
        <dbReference type="EMBL" id="JAH42730.1"/>
    </source>
</evidence>
<sequence length="91" mass="10235">MIFLQLAKLPSVSAFITEDKCGHWFISASSLNLGVCTVLFLHFPHVNRSVSVPPVRAIWCSRMASLVRFLRISLSSSLAISCAEEKRRERD</sequence>
<accession>A0A0E9SQ00</accession>
<dbReference type="AlphaFoldDB" id="A0A0E9SQ00"/>
<proteinExistence type="predicted"/>